<name>A0A7M7HNA9_STRPU</name>
<feature type="region of interest" description="Disordered" evidence="1">
    <location>
        <begin position="193"/>
        <end position="217"/>
    </location>
</feature>
<sequence length="300" mass="33313">MGVVASNFQGHDGGIVSEMVQPSSDQWITKHTEACKVTDAEVKKMWDAFQKLGCGINGELSAATIKSLSVKTGSSSEKSFIDKILMQFPKTENGCLSFQTYCNAIKWFSDSNIETRVRGAFRVLNNANAITLNILTEILREIYTDTSEAVISRTAQVFMQEVDVKGQGSISEDDFVRWVKKMPSNVVEQIMTFEPISSGSPTSKNPRTSSADDRPSIPLLQRVAGNAKNRDWLLLVNILGFTEEEIKEVGDHLGNKKHDEHLYELLKIWRNKTDAVVTTETLKDALVSSGMEDVAMLLQS</sequence>
<dbReference type="RefSeq" id="XP_003728206.1">
    <property type="nucleotide sequence ID" value="XM_003728158.3"/>
</dbReference>
<feature type="compositionally biased region" description="Polar residues" evidence="1">
    <location>
        <begin position="195"/>
        <end position="209"/>
    </location>
</feature>
<evidence type="ECO:0000259" key="3">
    <source>
        <dbReference type="PROSITE" id="PS50222"/>
    </source>
</evidence>
<reference evidence="5" key="1">
    <citation type="submission" date="2015-02" db="EMBL/GenBank/DDBJ databases">
        <title>Genome sequencing for Strongylocentrotus purpuratus.</title>
        <authorList>
            <person name="Murali S."/>
            <person name="Liu Y."/>
            <person name="Vee V."/>
            <person name="English A."/>
            <person name="Wang M."/>
            <person name="Skinner E."/>
            <person name="Han Y."/>
            <person name="Muzny D.M."/>
            <person name="Worley K.C."/>
            <person name="Gibbs R.A."/>
        </authorList>
    </citation>
    <scope>NUCLEOTIDE SEQUENCE</scope>
</reference>
<proteinExistence type="predicted"/>
<reference evidence="4" key="2">
    <citation type="submission" date="2021-01" db="UniProtKB">
        <authorList>
            <consortium name="EnsemblMetazoa"/>
        </authorList>
    </citation>
    <scope>IDENTIFICATION</scope>
</reference>
<evidence type="ECO:0000259" key="2">
    <source>
        <dbReference type="PROSITE" id="PS50017"/>
    </source>
</evidence>
<dbReference type="InterPro" id="IPR011029">
    <property type="entry name" value="DEATH-like_dom_sf"/>
</dbReference>
<feature type="domain" description="Death" evidence="2">
    <location>
        <begin position="231"/>
        <end position="300"/>
    </location>
</feature>
<dbReference type="GeneID" id="100890300"/>
<dbReference type="RefSeq" id="XP_011683087.1">
    <property type="nucleotide sequence ID" value="XM_011684785.2"/>
</dbReference>
<evidence type="ECO:0000256" key="1">
    <source>
        <dbReference type="SAM" id="MobiDB-lite"/>
    </source>
</evidence>
<dbReference type="InParanoid" id="A0A7M7HNA9"/>
<dbReference type="InterPro" id="IPR002048">
    <property type="entry name" value="EF_hand_dom"/>
</dbReference>
<dbReference type="PROSITE" id="PS50222">
    <property type="entry name" value="EF_HAND_2"/>
    <property type="match status" value="1"/>
</dbReference>
<dbReference type="EnsemblMetazoa" id="XM_011684785">
    <property type="protein sequence ID" value="XP_011683087"/>
    <property type="gene ID" value="LOC100890300"/>
</dbReference>
<protein>
    <recommendedName>
        <fullName evidence="6">Death domain-containing protein</fullName>
    </recommendedName>
</protein>
<dbReference type="InterPro" id="IPR000488">
    <property type="entry name" value="Death_dom"/>
</dbReference>
<dbReference type="GO" id="GO:0007165">
    <property type="term" value="P:signal transduction"/>
    <property type="evidence" value="ECO:0007669"/>
    <property type="project" value="InterPro"/>
</dbReference>
<dbReference type="OrthoDB" id="20872at2759"/>
<evidence type="ECO:0000313" key="5">
    <source>
        <dbReference type="Proteomes" id="UP000007110"/>
    </source>
</evidence>
<dbReference type="Proteomes" id="UP000007110">
    <property type="component" value="Unassembled WGS sequence"/>
</dbReference>
<dbReference type="SUPFAM" id="SSF47986">
    <property type="entry name" value="DEATH domain"/>
    <property type="match status" value="1"/>
</dbReference>
<dbReference type="InterPro" id="IPR011992">
    <property type="entry name" value="EF-hand-dom_pair"/>
</dbReference>
<organism evidence="4 5">
    <name type="scientific">Strongylocentrotus purpuratus</name>
    <name type="common">Purple sea urchin</name>
    <dbReference type="NCBI Taxonomy" id="7668"/>
    <lineage>
        <taxon>Eukaryota</taxon>
        <taxon>Metazoa</taxon>
        <taxon>Echinodermata</taxon>
        <taxon>Eleutherozoa</taxon>
        <taxon>Echinozoa</taxon>
        <taxon>Echinoidea</taxon>
        <taxon>Euechinoidea</taxon>
        <taxon>Echinacea</taxon>
        <taxon>Camarodonta</taxon>
        <taxon>Echinidea</taxon>
        <taxon>Strongylocentrotidae</taxon>
        <taxon>Strongylocentrotus</taxon>
    </lineage>
</organism>
<dbReference type="EnsemblMetazoa" id="XM_003728158">
    <property type="protein sequence ID" value="XP_003728206"/>
    <property type="gene ID" value="LOC100890300"/>
</dbReference>
<evidence type="ECO:0008006" key="6">
    <source>
        <dbReference type="Google" id="ProtNLM"/>
    </source>
</evidence>
<feature type="domain" description="EF-hand" evidence="3">
    <location>
        <begin position="150"/>
        <end position="185"/>
    </location>
</feature>
<dbReference type="KEGG" id="spu:100890300"/>
<dbReference type="CDD" id="cd01670">
    <property type="entry name" value="Death"/>
    <property type="match status" value="1"/>
</dbReference>
<dbReference type="OMA" id="PEVRRCW"/>
<dbReference type="Gene3D" id="1.10.238.10">
    <property type="entry name" value="EF-hand"/>
    <property type="match status" value="1"/>
</dbReference>
<dbReference type="SUPFAM" id="SSF47473">
    <property type="entry name" value="EF-hand"/>
    <property type="match status" value="1"/>
</dbReference>
<dbReference type="PROSITE" id="PS50017">
    <property type="entry name" value="DEATH_DOMAIN"/>
    <property type="match status" value="1"/>
</dbReference>
<accession>A0A7M7HNA9</accession>
<dbReference type="EnsemblMetazoa" id="XM_011684786">
    <property type="protein sequence ID" value="XP_011683088"/>
    <property type="gene ID" value="LOC100890300"/>
</dbReference>
<dbReference type="RefSeq" id="XP_011683088.1">
    <property type="nucleotide sequence ID" value="XM_011684786.2"/>
</dbReference>
<evidence type="ECO:0000313" key="4">
    <source>
        <dbReference type="EnsemblMetazoa" id="XP_011683087"/>
    </source>
</evidence>
<dbReference type="AlphaFoldDB" id="A0A7M7HNA9"/>
<dbReference type="GO" id="GO:0005509">
    <property type="term" value="F:calcium ion binding"/>
    <property type="evidence" value="ECO:0007669"/>
    <property type="project" value="InterPro"/>
</dbReference>
<dbReference type="Gene3D" id="1.10.533.10">
    <property type="entry name" value="Death Domain, Fas"/>
    <property type="match status" value="1"/>
</dbReference>
<keyword evidence="5" id="KW-1185">Reference proteome</keyword>
<dbReference type="Pfam" id="PF00531">
    <property type="entry name" value="Death"/>
    <property type="match status" value="1"/>
</dbReference>